<gene>
    <name evidence="9" type="ordered locus">Geob_0366</name>
</gene>
<dbReference type="KEGG" id="geo:Geob_0366"/>
<evidence type="ECO:0000256" key="4">
    <source>
        <dbReference type="ARBA" id="ARBA00022452"/>
    </source>
</evidence>
<dbReference type="InterPro" id="IPR051906">
    <property type="entry name" value="TolC-like"/>
</dbReference>
<keyword evidence="8" id="KW-0732">Signal</keyword>
<evidence type="ECO:0000256" key="2">
    <source>
        <dbReference type="ARBA" id="ARBA00007613"/>
    </source>
</evidence>
<accession>B9LZ03</accession>
<dbReference type="PANTHER" id="PTHR30026">
    <property type="entry name" value="OUTER MEMBRANE PROTEIN TOLC"/>
    <property type="match status" value="1"/>
</dbReference>
<keyword evidence="6" id="KW-0472">Membrane</keyword>
<keyword evidence="5" id="KW-0812">Transmembrane</keyword>
<organism evidence="9 10">
    <name type="scientific">Geotalea daltonii (strain DSM 22248 / JCM 15807 / FRC-32)</name>
    <name type="common">Geobacter daltonii</name>
    <dbReference type="NCBI Taxonomy" id="316067"/>
    <lineage>
        <taxon>Bacteria</taxon>
        <taxon>Pseudomonadati</taxon>
        <taxon>Thermodesulfobacteriota</taxon>
        <taxon>Desulfuromonadia</taxon>
        <taxon>Geobacterales</taxon>
        <taxon>Geobacteraceae</taxon>
        <taxon>Geotalea</taxon>
    </lineage>
</organism>
<protein>
    <submittedName>
        <fullName evidence="9">Efflux pump, RND family, outer membrane protein</fullName>
    </submittedName>
</protein>
<dbReference type="GO" id="GO:0009279">
    <property type="term" value="C:cell outer membrane"/>
    <property type="evidence" value="ECO:0007669"/>
    <property type="project" value="UniProtKB-SubCell"/>
</dbReference>
<dbReference type="RefSeq" id="WP_012645464.1">
    <property type="nucleotide sequence ID" value="NC_011979.1"/>
</dbReference>
<reference evidence="9 10" key="1">
    <citation type="submission" date="2009-01" db="EMBL/GenBank/DDBJ databases">
        <title>Complete sequence of Geobacter sp. FRC-32.</title>
        <authorList>
            <consortium name="US DOE Joint Genome Institute"/>
            <person name="Lucas S."/>
            <person name="Copeland A."/>
            <person name="Lapidus A."/>
            <person name="Glavina del Rio T."/>
            <person name="Dalin E."/>
            <person name="Tice H."/>
            <person name="Bruce D."/>
            <person name="Goodwin L."/>
            <person name="Pitluck S."/>
            <person name="Saunders E."/>
            <person name="Brettin T."/>
            <person name="Detter J.C."/>
            <person name="Han C."/>
            <person name="Larimer F."/>
            <person name="Land M."/>
            <person name="Hauser L."/>
            <person name="Kyrpides N."/>
            <person name="Ovchinnikova G."/>
            <person name="Kostka J."/>
            <person name="Richardson P."/>
        </authorList>
    </citation>
    <scope>NUCLEOTIDE SEQUENCE [LARGE SCALE GENOMIC DNA]</scope>
    <source>
        <strain evidence="10">DSM 22248 / JCM 15807 / FRC-32</strain>
    </source>
</reference>
<dbReference type="Pfam" id="PF02321">
    <property type="entry name" value="OEP"/>
    <property type="match status" value="1"/>
</dbReference>
<comment type="subcellular location">
    <subcellularLocation>
        <location evidence="1">Cell outer membrane</location>
    </subcellularLocation>
</comment>
<evidence type="ECO:0000256" key="3">
    <source>
        <dbReference type="ARBA" id="ARBA00022448"/>
    </source>
</evidence>
<evidence type="ECO:0000256" key="8">
    <source>
        <dbReference type="SAM" id="SignalP"/>
    </source>
</evidence>
<name>B9LZ03_GEODF</name>
<dbReference type="STRING" id="316067.Geob_0366"/>
<evidence type="ECO:0000256" key="5">
    <source>
        <dbReference type="ARBA" id="ARBA00022692"/>
    </source>
</evidence>
<dbReference type="GO" id="GO:1990281">
    <property type="term" value="C:efflux pump complex"/>
    <property type="evidence" value="ECO:0007669"/>
    <property type="project" value="TreeGrafter"/>
</dbReference>
<dbReference type="EMBL" id="CP001390">
    <property type="protein sequence ID" value="ACM18735.1"/>
    <property type="molecule type" value="Genomic_DNA"/>
</dbReference>
<dbReference type="eggNOG" id="COG1538">
    <property type="taxonomic scope" value="Bacteria"/>
</dbReference>
<keyword evidence="4" id="KW-1134">Transmembrane beta strand</keyword>
<evidence type="ECO:0000256" key="1">
    <source>
        <dbReference type="ARBA" id="ARBA00004442"/>
    </source>
</evidence>
<dbReference type="Proteomes" id="UP000007721">
    <property type="component" value="Chromosome"/>
</dbReference>
<dbReference type="Gene3D" id="1.20.1600.10">
    <property type="entry name" value="Outer membrane efflux proteins (OEP)"/>
    <property type="match status" value="1"/>
</dbReference>
<keyword evidence="7" id="KW-0998">Cell outer membrane</keyword>
<sequence length="419" mass="45738">MAGWCRALLVCSLSLPLLPLPLSAQDAPRTEGIVAALRNAVALHPSIKSRLNELNALDLELQSEKARRLPSLSLQAQALTDEQSQVFARVQQPLWVGGRIDGTIEQAGMRLRSGHASLLALQRQLMEETAAAYAVLIGFSRRLAAIDRNVAEQEKLLGLISRRQAGSIASEADVRLARARLTLAITQREQAKGELQRALADLQALTQEPVGPLLPIPDRLLALPDFTGIATGIVEASATVHQRQADVEVVRTEVELRRADLMPSLYARLDQNIYGRDGKRDLPVTTKAGLVLEGSLEGAGLAGWKRIKSAEARIDAARKDVETARTDARRRAEMLLAVTASLQSVMESNELLVTATEETLASFMRQYDAGRKTWVDVLNAQRELSDARLALEQTRSSLQENTLRLAVQIGKLDSIVIGP</sequence>
<evidence type="ECO:0000256" key="6">
    <source>
        <dbReference type="ARBA" id="ARBA00023136"/>
    </source>
</evidence>
<dbReference type="GO" id="GO:0015562">
    <property type="term" value="F:efflux transmembrane transporter activity"/>
    <property type="evidence" value="ECO:0007669"/>
    <property type="project" value="InterPro"/>
</dbReference>
<keyword evidence="3" id="KW-0813">Transport</keyword>
<dbReference type="GO" id="GO:0015288">
    <property type="term" value="F:porin activity"/>
    <property type="evidence" value="ECO:0007669"/>
    <property type="project" value="TreeGrafter"/>
</dbReference>
<dbReference type="PANTHER" id="PTHR30026:SF22">
    <property type="entry name" value="OUTER MEMBRANE EFFLUX PROTEIN"/>
    <property type="match status" value="1"/>
</dbReference>
<proteinExistence type="inferred from homology"/>
<comment type="similarity">
    <text evidence="2">Belongs to the outer membrane factor (OMF) (TC 1.B.17) family.</text>
</comment>
<dbReference type="InterPro" id="IPR003423">
    <property type="entry name" value="OMP_efflux"/>
</dbReference>
<feature type="signal peptide" evidence="8">
    <location>
        <begin position="1"/>
        <end position="24"/>
    </location>
</feature>
<evidence type="ECO:0000313" key="9">
    <source>
        <dbReference type="EMBL" id="ACM18735.1"/>
    </source>
</evidence>
<evidence type="ECO:0000256" key="7">
    <source>
        <dbReference type="ARBA" id="ARBA00023237"/>
    </source>
</evidence>
<evidence type="ECO:0000313" key="10">
    <source>
        <dbReference type="Proteomes" id="UP000007721"/>
    </source>
</evidence>
<dbReference type="SUPFAM" id="SSF56954">
    <property type="entry name" value="Outer membrane efflux proteins (OEP)"/>
    <property type="match status" value="1"/>
</dbReference>
<dbReference type="AlphaFoldDB" id="B9LZ03"/>
<dbReference type="HOGENOM" id="CLU_038256_0_0_7"/>
<keyword evidence="10" id="KW-1185">Reference proteome</keyword>
<feature type="chain" id="PRO_5002886480" evidence="8">
    <location>
        <begin position="25"/>
        <end position="419"/>
    </location>
</feature>